<evidence type="ECO:0000313" key="2">
    <source>
        <dbReference type="EMBL" id="MFC4246292.1"/>
    </source>
</evidence>
<keyword evidence="1" id="KW-0812">Transmembrane</keyword>
<evidence type="ECO:0000256" key="1">
    <source>
        <dbReference type="SAM" id="Phobius"/>
    </source>
</evidence>
<gene>
    <name evidence="2" type="ORF">ACFOZ7_04690</name>
</gene>
<dbReference type="GeneID" id="71854932"/>
<protein>
    <submittedName>
        <fullName evidence="2">Uncharacterized protein</fullName>
    </submittedName>
</protein>
<reference evidence="2 3" key="1">
    <citation type="journal article" date="2014" name="Int. J. Syst. Evol. Microbiol.">
        <title>Complete genome sequence of Corynebacterium casei LMG S-19264T (=DSM 44701T), isolated from a smear-ripened cheese.</title>
        <authorList>
            <consortium name="US DOE Joint Genome Institute (JGI-PGF)"/>
            <person name="Walter F."/>
            <person name="Albersmeier A."/>
            <person name="Kalinowski J."/>
            <person name="Ruckert C."/>
        </authorList>
    </citation>
    <scope>NUCLEOTIDE SEQUENCE [LARGE SCALE GENOMIC DNA]</scope>
    <source>
        <strain evidence="2 3">IBRC-M 10912</strain>
    </source>
</reference>
<keyword evidence="1" id="KW-0472">Membrane</keyword>
<dbReference type="RefSeq" id="WP_246967541.1">
    <property type="nucleotide sequence ID" value="NZ_CP095397.1"/>
</dbReference>
<proteinExistence type="predicted"/>
<dbReference type="Proteomes" id="UP001595821">
    <property type="component" value="Unassembled WGS sequence"/>
</dbReference>
<evidence type="ECO:0000313" key="3">
    <source>
        <dbReference type="Proteomes" id="UP001595821"/>
    </source>
</evidence>
<keyword evidence="1" id="KW-1133">Transmembrane helix</keyword>
<sequence>MSTNRGGQTLRFDAGRYEESVLGLILLVQFTLAAMLVVTTVGWVFFTLGAWTDADRSVTFLFGAIPYLVGMAIAVYLLNFLYE</sequence>
<name>A0ABD5NWG6_9EURY</name>
<accession>A0ABD5NWG6</accession>
<feature type="transmembrane region" description="Helical" evidence="1">
    <location>
        <begin position="21"/>
        <end position="46"/>
    </location>
</feature>
<dbReference type="EMBL" id="JBHSDJ010000013">
    <property type="protein sequence ID" value="MFC4246292.1"/>
    <property type="molecule type" value="Genomic_DNA"/>
</dbReference>
<feature type="transmembrane region" description="Helical" evidence="1">
    <location>
        <begin position="58"/>
        <end position="82"/>
    </location>
</feature>
<organism evidence="2 3">
    <name type="scientific">Natribaculum luteum</name>
    <dbReference type="NCBI Taxonomy" id="1586232"/>
    <lineage>
        <taxon>Archaea</taxon>
        <taxon>Methanobacteriati</taxon>
        <taxon>Methanobacteriota</taxon>
        <taxon>Stenosarchaea group</taxon>
        <taxon>Halobacteria</taxon>
        <taxon>Halobacteriales</taxon>
        <taxon>Natrialbaceae</taxon>
        <taxon>Natribaculum</taxon>
    </lineage>
</organism>
<comment type="caution">
    <text evidence="2">The sequence shown here is derived from an EMBL/GenBank/DDBJ whole genome shotgun (WGS) entry which is preliminary data.</text>
</comment>
<dbReference type="AlphaFoldDB" id="A0ABD5NWG6"/>